<feature type="chain" id="PRO_5038239200" evidence="2">
    <location>
        <begin position="17"/>
        <end position="203"/>
    </location>
</feature>
<organism evidence="3 6">
    <name type="scientific">Mycobacteroides franklinii</name>
    <dbReference type="NCBI Taxonomy" id="948102"/>
    <lineage>
        <taxon>Bacteria</taxon>
        <taxon>Bacillati</taxon>
        <taxon>Actinomycetota</taxon>
        <taxon>Actinomycetes</taxon>
        <taxon>Mycobacteriales</taxon>
        <taxon>Mycobacteriaceae</taxon>
        <taxon>Mycobacteroides</taxon>
    </lineage>
</organism>
<keyword evidence="5" id="KW-1185">Reference proteome</keyword>
<name>A0A4R5P7X3_9MYCO</name>
<comment type="caution">
    <text evidence="3">The sequence shown here is derived from an EMBL/GenBank/DDBJ whole genome shotgun (WGS) entry which is preliminary data.</text>
</comment>
<sequence>MMRLVLALTAVAFAVAGCGPSTGITKPADVSGSAATSAATTVTPQPQVSSTLTAPHPPPNHWNDGTSYDSCLSYTADQLRTWGVDPTTVDDVGIQDRQLRGCQWRGNSGGWFLELTVANTKVASYMDRELFNNPRAVTVAGLDGVQYDGGSAAAPSCTVILPSQQSTVAALVVIVDPKRAGDVPDACAKSIEVATAVAPTLPK</sequence>
<evidence type="ECO:0000313" key="4">
    <source>
        <dbReference type="EMBL" id="TDZ52498.1"/>
    </source>
</evidence>
<accession>A0A4R5P7X3</accession>
<dbReference type="Proteomes" id="UP000295165">
    <property type="component" value="Unassembled WGS sequence"/>
</dbReference>
<dbReference type="Pfam" id="PF12079">
    <property type="entry name" value="DUF3558"/>
    <property type="match status" value="1"/>
</dbReference>
<reference evidence="5 6" key="2">
    <citation type="journal article" date="2019" name="Sci. Rep.">
        <title>Extended insight into the Mycobacterium chelonae-abscessus complex through whole genome sequencing of Mycobacterium salmoniphilum outbreak and Mycobacterium salmoniphilum-like strains.</title>
        <authorList>
            <person name="Behra P.R.K."/>
            <person name="Das S."/>
            <person name="Pettersson B.M.F."/>
            <person name="Shirreff L."/>
            <person name="DuCote T."/>
            <person name="Jacobsson K.G."/>
            <person name="Ennis D.G."/>
            <person name="Kirsebom L.A."/>
        </authorList>
    </citation>
    <scope>NUCLEOTIDE SEQUENCE [LARGE SCALE GENOMIC DNA]</scope>
    <source>
        <strain evidence="4 5">CCUG 63697</strain>
        <strain evidence="3 6">DSM 45524</strain>
    </source>
</reference>
<evidence type="ECO:0000256" key="1">
    <source>
        <dbReference type="SAM" id="MobiDB-lite"/>
    </source>
</evidence>
<evidence type="ECO:0000313" key="6">
    <source>
        <dbReference type="Proteomes" id="UP000295627"/>
    </source>
</evidence>
<dbReference type="AlphaFoldDB" id="A0A4R5P7X3"/>
<dbReference type="EMBL" id="RXLR01000019">
    <property type="protein sequence ID" value="TDH19600.1"/>
    <property type="molecule type" value="Genomic_DNA"/>
</dbReference>
<dbReference type="EMBL" id="PECC01000026">
    <property type="protein sequence ID" value="TDZ52498.1"/>
    <property type="molecule type" value="Genomic_DNA"/>
</dbReference>
<dbReference type="InterPro" id="IPR024520">
    <property type="entry name" value="DUF3558"/>
</dbReference>
<gene>
    <name evidence="4" type="ORF">CCUG63697_00980</name>
    <name evidence="3" type="ORF">EJ571_24020</name>
</gene>
<feature type="signal peptide" evidence="2">
    <location>
        <begin position="1"/>
        <end position="16"/>
    </location>
</feature>
<evidence type="ECO:0000313" key="5">
    <source>
        <dbReference type="Proteomes" id="UP000295165"/>
    </source>
</evidence>
<feature type="compositionally biased region" description="Polar residues" evidence="1">
    <location>
        <begin position="44"/>
        <end position="53"/>
    </location>
</feature>
<evidence type="ECO:0000256" key="2">
    <source>
        <dbReference type="SAM" id="SignalP"/>
    </source>
</evidence>
<feature type="region of interest" description="Disordered" evidence="1">
    <location>
        <begin position="35"/>
        <end position="65"/>
    </location>
</feature>
<keyword evidence="2" id="KW-0732">Signal</keyword>
<dbReference type="Proteomes" id="UP000295627">
    <property type="component" value="Unassembled WGS sequence"/>
</dbReference>
<proteinExistence type="predicted"/>
<reference evidence="3" key="1">
    <citation type="submission" date="2018-12" db="EMBL/GenBank/DDBJ databases">
        <authorList>
            <person name="Behra P.R.K."/>
            <person name="Das S."/>
            <person name="Pettersson B.M.F."/>
            <person name="Shirreff L."/>
            <person name="Ducote T."/>
            <person name="Jacobsson K.-G."/>
            <person name="Ennis D.G."/>
            <person name="Kirsebom L.A."/>
        </authorList>
    </citation>
    <scope>NUCLEOTIDE SEQUENCE</scope>
    <source>
        <strain evidence="3">DSM 45524</strain>
    </source>
</reference>
<protein>
    <submittedName>
        <fullName evidence="3">DUF3558 domain-containing protein</fullName>
    </submittedName>
</protein>
<dbReference type="PROSITE" id="PS51257">
    <property type="entry name" value="PROKAR_LIPOPROTEIN"/>
    <property type="match status" value="1"/>
</dbReference>
<evidence type="ECO:0000313" key="3">
    <source>
        <dbReference type="EMBL" id="TDH19600.1"/>
    </source>
</evidence>
<dbReference type="RefSeq" id="WP_078332926.1">
    <property type="nucleotide sequence ID" value="NZ_MAFQ01000001.1"/>
</dbReference>